<sequence length="418" mass="47002">MEQRPEYRDATAERNAKAACDKVFEPAVKIGGKESVLVAAEEKNRVSEPIKLEGTKTKKSSRSRRTDSSKASAIDEHDEKKAEEAVEKRKSAQQAGKVVADKAILPITTNNCDHQKVERKEGNDLVGDASEPPRAEAVKFEEREKEIFERSEETQGSISQEEKSSGINEERTQEEDNYATTRRDAKKDVQPNQTKVVLEPLRKEEPKIDLEVIKGQHEKKQAVEKKLENKKEEKKKDTNKELEIKKLADKKEKKKIVQGKHGGKISREKISPKEVSKNKIIAKDKEKKKVNEEGPKVKQAGEKIGIKEKSAGRAAIGSRESRRSKELAKKSMVKNDTKEEPKRKVTSKEGLNVGTSKHKGKQTKAKSSGDEKEHTKKNDLKVKNTEKEPKRNKSAGTESKENVHKKLMPKKSPVGKGK</sequence>
<feature type="compositionally biased region" description="Basic residues" evidence="1">
    <location>
        <begin position="252"/>
        <end position="264"/>
    </location>
</feature>
<feature type="compositionally biased region" description="Basic and acidic residues" evidence="1">
    <location>
        <begin position="42"/>
        <end position="56"/>
    </location>
</feature>
<feature type="compositionally biased region" description="Basic and acidic residues" evidence="1">
    <location>
        <begin position="131"/>
        <end position="153"/>
    </location>
</feature>
<dbReference type="AlphaFoldDB" id="A0AAD5MKD5"/>
<feature type="compositionally biased region" description="Basic and acidic residues" evidence="1">
    <location>
        <begin position="319"/>
        <end position="347"/>
    </location>
</feature>
<feature type="region of interest" description="Disordered" evidence="1">
    <location>
        <begin position="42"/>
        <end position="418"/>
    </location>
</feature>
<evidence type="ECO:0000256" key="1">
    <source>
        <dbReference type="SAM" id="MobiDB-lite"/>
    </source>
</evidence>
<evidence type="ECO:0000313" key="2">
    <source>
        <dbReference type="EMBL" id="KAJ1360165.1"/>
    </source>
</evidence>
<dbReference type="EMBL" id="JAHQIW010003789">
    <property type="protein sequence ID" value="KAJ1360165.1"/>
    <property type="molecule type" value="Genomic_DNA"/>
</dbReference>
<feature type="compositionally biased region" description="Basic and acidic residues" evidence="1">
    <location>
        <begin position="367"/>
        <end position="391"/>
    </location>
</feature>
<feature type="compositionally biased region" description="Basic and acidic residues" evidence="1">
    <location>
        <begin position="200"/>
        <end position="251"/>
    </location>
</feature>
<keyword evidence="3" id="KW-1185">Reference proteome</keyword>
<protein>
    <submittedName>
        <fullName evidence="2">Uncharacterized protein</fullName>
    </submittedName>
</protein>
<organism evidence="2 3">
    <name type="scientific">Parelaphostrongylus tenuis</name>
    <name type="common">Meningeal worm</name>
    <dbReference type="NCBI Taxonomy" id="148309"/>
    <lineage>
        <taxon>Eukaryota</taxon>
        <taxon>Metazoa</taxon>
        <taxon>Ecdysozoa</taxon>
        <taxon>Nematoda</taxon>
        <taxon>Chromadorea</taxon>
        <taxon>Rhabditida</taxon>
        <taxon>Rhabditina</taxon>
        <taxon>Rhabditomorpha</taxon>
        <taxon>Strongyloidea</taxon>
        <taxon>Metastrongylidae</taxon>
        <taxon>Parelaphostrongylus</taxon>
    </lineage>
</organism>
<proteinExistence type="predicted"/>
<feature type="compositionally biased region" description="Basic and acidic residues" evidence="1">
    <location>
        <begin position="265"/>
        <end position="311"/>
    </location>
</feature>
<name>A0AAD5MKD5_PARTN</name>
<accession>A0AAD5MKD5</accession>
<evidence type="ECO:0000313" key="3">
    <source>
        <dbReference type="Proteomes" id="UP001196413"/>
    </source>
</evidence>
<gene>
    <name evidence="2" type="ORF">KIN20_019079</name>
</gene>
<feature type="compositionally biased region" description="Basic and acidic residues" evidence="1">
    <location>
        <begin position="64"/>
        <end position="90"/>
    </location>
</feature>
<dbReference type="Proteomes" id="UP001196413">
    <property type="component" value="Unassembled WGS sequence"/>
</dbReference>
<reference evidence="2" key="1">
    <citation type="submission" date="2021-06" db="EMBL/GenBank/DDBJ databases">
        <title>Parelaphostrongylus tenuis whole genome reference sequence.</title>
        <authorList>
            <person name="Garwood T.J."/>
            <person name="Larsen P.A."/>
            <person name="Fountain-Jones N.M."/>
            <person name="Garbe J.R."/>
            <person name="Macchietto M.G."/>
            <person name="Kania S.A."/>
            <person name="Gerhold R.W."/>
            <person name="Richards J.E."/>
            <person name="Wolf T.M."/>
        </authorList>
    </citation>
    <scope>NUCLEOTIDE SEQUENCE</scope>
    <source>
        <strain evidence="2">MNPRO001-30</strain>
        <tissue evidence="2">Meninges</tissue>
    </source>
</reference>
<feature type="compositionally biased region" description="Basic and acidic residues" evidence="1">
    <location>
        <begin position="113"/>
        <end position="123"/>
    </location>
</feature>
<feature type="compositionally biased region" description="Basic and acidic residues" evidence="1">
    <location>
        <begin position="160"/>
        <end position="171"/>
    </location>
</feature>
<comment type="caution">
    <text evidence="2">The sequence shown here is derived from an EMBL/GenBank/DDBJ whole genome shotgun (WGS) entry which is preliminary data.</text>
</comment>